<proteinExistence type="predicted"/>
<evidence type="ECO:0000313" key="1">
    <source>
        <dbReference type="EMBL" id="KAJ4714038.1"/>
    </source>
</evidence>
<evidence type="ECO:0000313" key="2">
    <source>
        <dbReference type="Proteomes" id="UP001164539"/>
    </source>
</evidence>
<name>A0ACC1XSV7_MELAZ</name>
<reference evidence="1 2" key="1">
    <citation type="journal article" date="2023" name="Science">
        <title>Complex scaffold remodeling in plant triterpene biosynthesis.</title>
        <authorList>
            <person name="De La Pena R."/>
            <person name="Hodgson H."/>
            <person name="Liu J.C."/>
            <person name="Stephenson M.J."/>
            <person name="Martin A.C."/>
            <person name="Owen C."/>
            <person name="Harkess A."/>
            <person name="Leebens-Mack J."/>
            <person name="Jimenez L.E."/>
            <person name="Osbourn A."/>
            <person name="Sattely E.S."/>
        </authorList>
    </citation>
    <scope>NUCLEOTIDE SEQUENCE [LARGE SCALE GENOMIC DNA]</scope>
    <source>
        <strain evidence="2">cv. JPN11</strain>
        <tissue evidence="1">Leaf</tissue>
    </source>
</reference>
<organism evidence="1 2">
    <name type="scientific">Melia azedarach</name>
    <name type="common">Chinaberry tree</name>
    <dbReference type="NCBI Taxonomy" id="155640"/>
    <lineage>
        <taxon>Eukaryota</taxon>
        <taxon>Viridiplantae</taxon>
        <taxon>Streptophyta</taxon>
        <taxon>Embryophyta</taxon>
        <taxon>Tracheophyta</taxon>
        <taxon>Spermatophyta</taxon>
        <taxon>Magnoliopsida</taxon>
        <taxon>eudicotyledons</taxon>
        <taxon>Gunneridae</taxon>
        <taxon>Pentapetalae</taxon>
        <taxon>rosids</taxon>
        <taxon>malvids</taxon>
        <taxon>Sapindales</taxon>
        <taxon>Meliaceae</taxon>
        <taxon>Melia</taxon>
    </lineage>
</organism>
<keyword evidence="2" id="KW-1185">Reference proteome</keyword>
<dbReference type="EMBL" id="CM051400">
    <property type="protein sequence ID" value="KAJ4714038.1"/>
    <property type="molecule type" value="Genomic_DNA"/>
</dbReference>
<gene>
    <name evidence="1" type="ORF">OWV82_012579</name>
</gene>
<dbReference type="Proteomes" id="UP001164539">
    <property type="component" value="Chromosome 7"/>
</dbReference>
<comment type="caution">
    <text evidence="1">The sequence shown here is derived from an EMBL/GenBank/DDBJ whole genome shotgun (WGS) entry which is preliminary data.</text>
</comment>
<accession>A0ACC1XSV7</accession>
<protein>
    <submittedName>
        <fullName evidence="1">Calcium-binding EF hand family protein</fullName>
    </submittedName>
</protein>
<sequence>MAGQNANNTDLFEAYFKRADLDGDGQISGAEAVAFCQGSNLPKQVLAQVWSYADQRKAGFLNRAEFFNFLKLVTVAQSKRELTPDIVKAALYSPASAKIPAPQINLAATPSAHSKAGVPAAQLSGTPPSPQNISVRGPQGLGNVSTNQQLLSSQPNQFIRPSQAMPPGTAPHPWQVLSGQGMPSGGTMAAPRPPTSNMPTGWPAGSTGSPLGGATSQVSSRGITPSTQDGFGLPPSSLTTSVQPRPAVTSGQTPATAPTPQDPDSKALVVSGNGFAPDSLFGDVFSATPVQQKQDAPTSSASSVPVSTAIVAASPKPEPSVRPSPAEPLQGAFAQQPVGVRYQQVQSAGRPNQQFAVKSTPASAGLPVGAVSSVSSQSHVPWPKLTQSEVQKYTKVFMQVDTDRDGKITGEQARNLFLSWRLPREVLKQVWDLSDQDNDSMLSLKEFCTALYLMERYREGRSLPTMLPSSITPDEALFSTRGYPTAPHGSATWGPVAGLQQPHGTRPPTGKPPRPVSVAQADRTVQPAPQKPKVPELEKHLADQLSKEEQDSLNAKLKEATEADKKVEELEKEILTSREKIQFCHAKMQELILYKSRCDSRLNEITERVSGDKREVELLAKKYEEKYKQSGDVASKLTLEEATFRDIQEKKMELYQAIVKMEEDSGTGTLQQRTDHIQKELEELVKNLNERCKQYGLRAKPTSLVELPFGWQPGIQEGTADWDEDWDNLENEGFTFVKELTLDVQNVVAPPKQKSSLVEKETTSTNDGANTSSSNADAKSEKDASSSTDVKPEKNASSSNADAKTEKDASSSNTDAKSDKDANKGEEISENELAHERNEDGSAKGPHIPAGSVAAENQSQEVRDSPKIKDVVGDGSPHAKETRSDQVGPESVFSGEKGFDEPSWGTFDTHYDTDSVWGFDTDNPKDTDRDRHVESSMYGLEDFGLKPIRTESSSHNSNLFHGKTSSIFADSVPSTPAYSITNSPRRFSVGPDDYSFDKGKSPFVFADSVPSTPAYNFGNSPRRFSGVSEDHSFDSFSRFDSFNMHDGGLFQSPRHSLARFDSVLSTRDSDQSHGLSSRFDSFNAHDSGFFQSQNSLARFDSMRSTKDFDHGHSFPAFDDTDPFGSSGPFKTSVDSNTQNKSSGVLAFDDSDPFGSSGPFKTSVESRTPKKGSDNWSAF</sequence>